<evidence type="ECO:0000313" key="4">
    <source>
        <dbReference type="Proteomes" id="UP000187012"/>
    </source>
</evidence>
<dbReference type="InterPro" id="IPR027417">
    <property type="entry name" value="P-loop_NTPase"/>
</dbReference>
<feature type="domain" description="TOTE conflict system primase" evidence="2">
    <location>
        <begin position="91"/>
        <end position="234"/>
    </location>
</feature>
<dbReference type="Pfam" id="PF22548">
    <property type="entry name" value="AEP-TOTE"/>
    <property type="match status" value="1"/>
</dbReference>
<evidence type="ECO:0000313" key="3">
    <source>
        <dbReference type="EMBL" id="SIT35284.1"/>
    </source>
</evidence>
<feature type="region of interest" description="Disordered" evidence="1">
    <location>
        <begin position="787"/>
        <end position="819"/>
    </location>
</feature>
<dbReference type="CDD" id="cd00525">
    <property type="entry name" value="AE_Prim_S_like"/>
    <property type="match status" value="1"/>
</dbReference>
<keyword evidence="4" id="KW-1185">Reference proteome</keyword>
<dbReference type="Pfam" id="PF13481">
    <property type="entry name" value="AAA_25"/>
    <property type="match status" value="1"/>
</dbReference>
<dbReference type="InterPro" id="IPR054347">
    <property type="entry name" value="TOTE_primase"/>
</dbReference>
<name>A0A1N7RJQ2_9BURK</name>
<sequence>MRLHSITRFSFIDVLFLLPPAPGAARAPGEGFHRKHGSLWKRLLASLYLGVEGGEDDLSARTALLEWIQPLTQRLRGDIHAVKGGEGPACVYAPLPEATLRAHLTGGAQVGLYLMAKGSDTTRVALLDLDSHKGATSWPDMVATARRLIGHADRRGLKAHEFRSSGGRGIHLIFIWDEPQHAYSVRALLREVLAGEGLTDGTGGVVASQGEVFPKQDVGTRCGHMFVLPLGGKSLPLDLYGDPADDLPGEEALMPRHAVLDSEWKWQCSDAVPVLERPVRAAVSVDNMTIGLRHVKALCDLIPNSGEHEIPYEGQEAAQGGSYIPLMAAVYRATGGSEEGKELFIEMAGRSGKLKLEDVDHRWPSIERTSGPTATVRTLINAAKFYAPEAAHAIEHGMLAEDFDSVDAPQEGQPVKKSFLGDLNLMRVGGFLDTLPAPRRFLFANFLPAATVALAGAAGGTGKSQLSIQAGLCLATGDKLAGQWEVKERGASLLLCSEDESEELHRRVHNTFGQMTADDDEETKRAKRAAIVNSFFVTSLVGNDVRLLKQEQRGGWSVNTARVQEIIDTAKQIPGLKLIVLDPASRFRGGDENDADGATRFIEVLEGIRAATGATVLVTAHVNKTSIRDDDPSNTAFRGSSGLTDGARMTFMMSTLTEAAAKKKDVPVADRWKYVRVDSGKFNYGPPVREVWLKKGVGGFLHRADATEVTPEQAATDKEGENDLRGRIVTLIRDRAVPKDGEEGRYYTVTGFREAFGGVNKVLGASQYELRELLPAMLRDGHLKEIQPPGAKRSVLAPGDMPVEQGVADDFATDDPNVK</sequence>
<gene>
    <name evidence="3" type="ORF">BN2475_40095</name>
</gene>
<evidence type="ECO:0000256" key="1">
    <source>
        <dbReference type="SAM" id="MobiDB-lite"/>
    </source>
</evidence>
<organism evidence="3 4">
    <name type="scientific">Paraburkholderia ribeironis</name>
    <dbReference type="NCBI Taxonomy" id="1247936"/>
    <lineage>
        <taxon>Bacteria</taxon>
        <taxon>Pseudomonadati</taxon>
        <taxon>Pseudomonadota</taxon>
        <taxon>Betaproteobacteria</taxon>
        <taxon>Burkholderiales</taxon>
        <taxon>Burkholderiaceae</taxon>
        <taxon>Paraburkholderia</taxon>
    </lineage>
</organism>
<dbReference type="RefSeq" id="WP_094777748.1">
    <property type="nucleotide sequence ID" value="NZ_CYGX02000004.1"/>
</dbReference>
<dbReference type="SUPFAM" id="SSF52540">
    <property type="entry name" value="P-loop containing nucleoside triphosphate hydrolases"/>
    <property type="match status" value="1"/>
</dbReference>
<dbReference type="EMBL" id="CYGX02000004">
    <property type="protein sequence ID" value="SIT35284.1"/>
    <property type="molecule type" value="Genomic_DNA"/>
</dbReference>
<dbReference type="STRING" id="1247936.BN2475_40095"/>
<protein>
    <recommendedName>
        <fullName evidence="2">TOTE conflict system primase domain-containing protein</fullName>
    </recommendedName>
</protein>
<evidence type="ECO:0000259" key="2">
    <source>
        <dbReference type="Pfam" id="PF22548"/>
    </source>
</evidence>
<dbReference type="AlphaFoldDB" id="A0A1N7RJQ2"/>
<proteinExistence type="predicted"/>
<dbReference type="OrthoDB" id="110640at2"/>
<accession>A0A1N7RJQ2</accession>
<dbReference type="Proteomes" id="UP000187012">
    <property type="component" value="Unassembled WGS sequence"/>
</dbReference>
<dbReference type="Gene3D" id="3.40.50.300">
    <property type="entry name" value="P-loop containing nucleotide triphosphate hydrolases"/>
    <property type="match status" value="1"/>
</dbReference>
<reference evidence="3 4" key="1">
    <citation type="submission" date="2016-12" db="EMBL/GenBank/DDBJ databases">
        <authorList>
            <person name="Song W.-J."/>
            <person name="Kurnit D.M."/>
        </authorList>
    </citation>
    <scope>NUCLEOTIDE SEQUENCE [LARGE SCALE GENOMIC DNA]</scope>
    <source>
        <strain evidence="3 4">STM7296</strain>
    </source>
</reference>